<dbReference type="PROSITE" id="PS50961">
    <property type="entry name" value="HTH_LA"/>
    <property type="match status" value="1"/>
</dbReference>
<protein>
    <submittedName>
        <fullName evidence="5">Lupus La protein</fullName>
    </submittedName>
</protein>
<dbReference type="GO" id="GO:0005634">
    <property type="term" value="C:nucleus"/>
    <property type="evidence" value="ECO:0007669"/>
    <property type="project" value="TreeGrafter"/>
</dbReference>
<dbReference type="SUPFAM" id="SSF46785">
    <property type="entry name" value="Winged helix' DNA-binding domain"/>
    <property type="match status" value="1"/>
</dbReference>
<evidence type="ECO:0000256" key="1">
    <source>
        <dbReference type="ARBA" id="ARBA00022884"/>
    </source>
</evidence>
<reference evidence="5 6" key="1">
    <citation type="journal article" date="2018" name="Mol. Plant">
        <title>The genome of Artemisia annua provides insight into the evolution of Asteraceae family and artemisinin biosynthesis.</title>
        <authorList>
            <person name="Shen Q."/>
            <person name="Zhang L."/>
            <person name="Liao Z."/>
            <person name="Wang S."/>
            <person name="Yan T."/>
            <person name="Shi P."/>
            <person name="Liu M."/>
            <person name="Fu X."/>
            <person name="Pan Q."/>
            <person name="Wang Y."/>
            <person name="Lv Z."/>
            <person name="Lu X."/>
            <person name="Zhang F."/>
            <person name="Jiang W."/>
            <person name="Ma Y."/>
            <person name="Chen M."/>
            <person name="Hao X."/>
            <person name="Li L."/>
            <person name="Tang Y."/>
            <person name="Lv G."/>
            <person name="Zhou Y."/>
            <person name="Sun X."/>
            <person name="Brodelius P.E."/>
            <person name="Rose J.K.C."/>
            <person name="Tang K."/>
        </authorList>
    </citation>
    <scope>NUCLEOTIDE SEQUENCE [LARGE SCALE GENOMIC DNA]</scope>
    <source>
        <strain evidence="6">cv. Huhao1</strain>
        <tissue evidence="5">Leaf</tissue>
    </source>
</reference>
<evidence type="ECO:0000313" key="6">
    <source>
        <dbReference type="Proteomes" id="UP000245207"/>
    </source>
</evidence>
<dbReference type="SMART" id="SM00715">
    <property type="entry name" value="LA"/>
    <property type="match status" value="1"/>
</dbReference>
<dbReference type="EMBL" id="PKPP01000058">
    <property type="protein sequence ID" value="PWA98603.1"/>
    <property type="molecule type" value="Genomic_DNA"/>
</dbReference>
<name>A0A2U1QKT7_ARTAN</name>
<comment type="caution">
    <text evidence="5">The sequence shown here is derived from an EMBL/GenBank/DDBJ whole genome shotgun (WGS) entry which is preliminary data.</text>
</comment>
<organism evidence="5 6">
    <name type="scientific">Artemisia annua</name>
    <name type="common">Sweet wormwood</name>
    <dbReference type="NCBI Taxonomy" id="35608"/>
    <lineage>
        <taxon>Eukaryota</taxon>
        <taxon>Viridiplantae</taxon>
        <taxon>Streptophyta</taxon>
        <taxon>Embryophyta</taxon>
        <taxon>Tracheophyta</taxon>
        <taxon>Spermatophyta</taxon>
        <taxon>Magnoliopsida</taxon>
        <taxon>eudicotyledons</taxon>
        <taxon>Gunneridae</taxon>
        <taxon>Pentapetalae</taxon>
        <taxon>asterids</taxon>
        <taxon>campanulids</taxon>
        <taxon>Asterales</taxon>
        <taxon>Asteraceae</taxon>
        <taxon>Asteroideae</taxon>
        <taxon>Anthemideae</taxon>
        <taxon>Artemisiinae</taxon>
        <taxon>Artemisia</taxon>
    </lineage>
</organism>
<feature type="compositionally biased region" description="Basic and acidic residues" evidence="3">
    <location>
        <begin position="198"/>
        <end position="212"/>
    </location>
</feature>
<dbReference type="InterPro" id="IPR036388">
    <property type="entry name" value="WH-like_DNA-bd_sf"/>
</dbReference>
<evidence type="ECO:0000256" key="3">
    <source>
        <dbReference type="SAM" id="MobiDB-lite"/>
    </source>
</evidence>
<dbReference type="AlphaFoldDB" id="A0A2U1QKT7"/>
<dbReference type="GO" id="GO:0003729">
    <property type="term" value="F:mRNA binding"/>
    <property type="evidence" value="ECO:0007669"/>
    <property type="project" value="TreeGrafter"/>
</dbReference>
<dbReference type="PANTHER" id="PTHR22792:SF159">
    <property type="entry name" value="LA-RELATED PROTEIN 1B-RELATED"/>
    <property type="match status" value="1"/>
</dbReference>
<dbReference type="InterPro" id="IPR045180">
    <property type="entry name" value="La_dom_prot"/>
</dbReference>
<dbReference type="STRING" id="35608.A0A2U1QKT7"/>
<dbReference type="InterPro" id="IPR036390">
    <property type="entry name" value="WH_DNA-bd_sf"/>
</dbReference>
<dbReference type="InterPro" id="IPR006630">
    <property type="entry name" value="La_HTH"/>
</dbReference>
<dbReference type="PANTHER" id="PTHR22792">
    <property type="entry name" value="LUPUS LA PROTEIN-RELATED"/>
    <property type="match status" value="1"/>
</dbReference>
<gene>
    <name evidence="5" type="ORF">CTI12_AA016710</name>
</gene>
<keyword evidence="1 2" id="KW-0694">RNA-binding</keyword>
<proteinExistence type="predicted"/>
<evidence type="ECO:0000256" key="2">
    <source>
        <dbReference type="PROSITE-ProRule" id="PRU00332"/>
    </source>
</evidence>
<sequence>MHVECYPGDENLRTDKFLLKYLAKDEQGYIPIGVIASFRKMKKLTTHKSLVVAALKESSILLCSMHCSGRESPRGAHDIEHEEDICIKKITIHEGNATRGGKCSTEEKLLSGKERYIDDLHKCHLLFKPYKQERVVLGLPKNQPYKQERVVLGLPKNQLHAVVEYQTVEAAENTAATLNNDQDRCYGIRAKLLKGRVKNAERKKGHDSEKKSNVQTDLPGDKEGQQSSEHHDDTPNGEYVAKDVDSVTSEYGLGLKHAFYTGYSGCKFPFLLTNAFWVETCSGDLAANFIQNCIYVKKMLTGLST</sequence>
<keyword evidence="6" id="KW-1185">Reference proteome</keyword>
<feature type="region of interest" description="Disordered" evidence="3">
    <location>
        <begin position="197"/>
        <end position="239"/>
    </location>
</feature>
<feature type="compositionally biased region" description="Basic and acidic residues" evidence="3">
    <location>
        <begin position="219"/>
        <end position="239"/>
    </location>
</feature>
<evidence type="ECO:0000313" key="5">
    <source>
        <dbReference type="EMBL" id="PWA98603.1"/>
    </source>
</evidence>
<feature type="domain" description="HTH La-type RNA-binding" evidence="4">
    <location>
        <begin position="1"/>
        <end position="81"/>
    </location>
</feature>
<dbReference type="Proteomes" id="UP000245207">
    <property type="component" value="Unassembled WGS sequence"/>
</dbReference>
<accession>A0A2U1QKT7</accession>
<evidence type="ECO:0000259" key="4">
    <source>
        <dbReference type="PROSITE" id="PS50961"/>
    </source>
</evidence>
<dbReference type="Gene3D" id="1.10.10.10">
    <property type="entry name" value="Winged helix-like DNA-binding domain superfamily/Winged helix DNA-binding domain"/>
    <property type="match status" value="1"/>
</dbReference>
<dbReference type="Pfam" id="PF05383">
    <property type="entry name" value="La"/>
    <property type="match status" value="1"/>
</dbReference>
<dbReference type="OrthoDB" id="435402at2759"/>